<gene>
    <name evidence="3" type="ORF">P691DRAFT_812082</name>
</gene>
<sequence length="252" mass="28908">MATSIVLFDIPCQFPGKAWSLNTWKIRYILQFKRIAFETRWVEYPDIERICRAHGIVPTRFKADGSLHYTCPAIVDRSTGAALAESALIADYLDETYPNTPKAFPAASTGLQFAFAEVHDFKFGPGWPLIAPAVAKILNPHSAEYFIRTRSERFGKPLDELITTEEERLRTLAKFQTEFWAIIEGWYSKTQGPFLMGGIVSYADFIIASDVRFLAAVWGEESKNWEEFRSWHDGKWVKLRDEVDRLCHQSSE</sequence>
<dbReference type="Pfam" id="PF22041">
    <property type="entry name" value="GST_C_7"/>
    <property type="match status" value="1"/>
</dbReference>
<dbReference type="SUPFAM" id="SSF52833">
    <property type="entry name" value="Thioredoxin-like"/>
    <property type="match status" value="1"/>
</dbReference>
<dbReference type="OrthoDB" id="4951845at2759"/>
<comment type="caution">
    <text evidence="3">The sequence shown here is derived from an EMBL/GenBank/DDBJ whole genome shotgun (WGS) entry which is preliminary data.</text>
</comment>
<evidence type="ECO:0000313" key="3">
    <source>
        <dbReference type="EMBL" id="KAF9441756.1"/>
    </source>
</evidence>
<feature type="domain" description="GST N-terminal" evidence="1">
    <location>
        <begin position="19"/>
        <end position="96"/>
    </location>
</feature>
<organism evidence="3 4">
    <name type="scientific">Macrolepiota fuliginosa MF-IS2</name>
    <dbReference type="NCBI Taxonomy" id="1400762"/>
    <lineage>
        <taxon>Eukaryota</taxon>
        <taxon>Fungi</taxon>
        <taxon>Dikarya</taxon>
        <taxon>Basidiomycota</taxon>
        <taxon>Agaricomycotina</taxon>
        <taxon>Agaricomycetes</taxon>
        <taxon>Agaricomycetidae</taxon>
        <taxon>Agaricales</taxon>
        <taxon>Agaricineae</taxon>
        <taxon>Agaricaceae</taxon>
        <taxon>Macrolepiota</taxon>
    </lineage>
</organism>
<keyword evidence="4" id="KW-1185">Reference proteome</keyword>
<dbReference type="SUPFAM" id="SSF47616">
    <property type="entry name" value="GST C-terminal domain-like"/>
    <property type="match status" value="1"/>
</dbReference>
<dbReference type="Gene3D" id="1.20.1050.10">
    <property type="match status" value="1"/>
</dbReference>
<dbReference type="AlphaFoldDB" id="A0A9P6BVF6"/>
<protein>
    <recommendedName>
        <fullName evidence="5">GST N-terminal domain-containing protein</fullName>
    </recommendedName>
</protein>
<dbReference type="EMBL" id="MU151795">
    <property type="protein sequence ID" value="KAF9441756.1"/>
    <property type="molecule type" value="Genomic_DNA"/>
</dbReference>
<accession>A0A9P6BVF6</accession>
<dbReference type="InterPro" id="IPR004045">
    <property type="entry name" value="Glutathione_S-Trfase_N"/>
</dbReference>
<name>A0A9P6BVF6_9AGAR</name>
<evidence type="ECO:0000313" key="4">
    <source>
        <dbReference type="Proteomes" id="UP000807342"/>
    </source>
</evidence>
<evidence type="ECO:0008006" key="5">
    <source>
        <dbReference type="Google" id="ProtNLM"/>
    </source>
</evidence>
<dbReference type="InterPro" id="IPR036282">
    <property type="entry name" value="Glutathione-S-Trfase_C_sf"/>
</dbReference>
<evidence type="ECO:0000259" key="2">
    <source>
        <dbReference type="Pfam" id="PF22041"/>
    </source>
</evidence>
<dbReference type="Proteomes" id="UP000807342">
    <property type="component" value="Unassembled WGS sequence"/>
</dbReference>
<reference evidence="3" key="1">
    <citation type="submission" date="2020-11" db="EMBL/GenBank/DDBJ databases">
        <authorList>
            <consortium name="DOE Joint Genome Institute"/>
            <person name="Ahrendt S."/>
            <person name="Riley R."/>
            <person name="Andreopoulos W."/>
            <person name="Labutti K."/>
            <person name="Pangilinan J."/>
            <person name="Ruiz-Duenas F.J."/>
            <person name="Barrasa J.M."/>
            <person name="Sanchez-Garcia M."/>
            <person name="Camarero S."/>
            <person name="Miyauchi S."/>
            <person name="Serrano A."/>
            <person name="Linde D."/>
            <person name="Babiker R."/>
            <person name="Drula E."/>
            <person name="Ayuso-Fernandez I."/>
            <person name="Pacheco R."/>
            <person name="Padilla G."/>
            <person name="Ferreira P."/>
            <person name="Barriuso J."/>
            <person name="Kellner H."/>
            <person name="Castanera R."/>
            <person name="Alfaro M."/>
            <person name="Ramirez L."/>
            <person name="Pisabarro A.G."/>
            <person name="Kuo A."/>
            <person name="Tritt A."/>
            <person name="Lipzen A."/>
            <person name="He G."/>
            <person name="Yan M."/>
            <person name="Ng V."/>
            <person name="Cullen D."/>
            <person name="Martin F."/>
            <person name="Rosso M.-N."/>
            <person name="Henrissat B."/>
            <person name="Hibbett D."/>
            <person name="Martinez A.T."/>
            <person name="Grigoriev I.V."/>
        </authorList>
    </citation>
    <scope>NUCLEOTIDE SEQUENCE</scope>
    <source>
        <strain evidence="3">MF-IS2</strain>
    </source>
</reference>
<proteinExistence type="predicted"/>
<evidence type="ECO:0000259" key="1">
    <source>
        <dbReference type="Pfam" id="PF13409"/>
    </source>
</evidence>
<dbReference type="InterPro" id="IPR036249">
    <property type="entry name" value="Thioredoxin-like_sf"/>
</dbReference>
<feature type="domain" description="Glutathione S-transferase UstS-like C-terminal" evidence="2">
    <location>
        <begin position="111"/>
        <end position="244"/>
    </location>
</feature>
<dbReference type="Pfam" id="PF13409">
    <property type="entry name" value="GST_N_2"/>
    <property type="match status" value="1"/>
</dbReference>
<dbReference type="InterPro" id="IPR054416">
    <property type="entry name" value="GST_UstS-like_C"/>
</dbReference>
<dbReference type="Gene3D" id="3.40.30.10">
    <property type="entry name" value="Glutaredoxin"/>
    <property type="match status" value="1"/>
</dbReference>